<sequence length="376" mass="42463">MTMSERNQNKGILVCDSDNVSLNNTLKCLHYIWSGHIEESTTLLRAQEVLSDPKQPIDIFIVALAEFVHIDLASWLLGTGFKGHLVLIKNEDDTLPSFIPSEHLTTLQRPVKLTDFTKTCAIESSNRSDKKLDASFLSELLNRRDALSIEFQPQYLARSEKLWGFECLTRFQHNGAKFDTKEVIDALEKHGFMDKFSQVFFKRLTEVLPAFMRTRLSLNLSLYNIEKYDLLTVIKKMLSDTNISADKITLEFDASAYFSSSAQAITLLCELKALGFDMAIDGYEGDISNLKGLPLMIDEVKLSVSHTRKTAGGFVLPEMESIVPLSKNIGTRIVFAEIEQYQQYKRAQKMSSEAILQGYYLAPPVGLSEVAELQLH</sequence>
<keyword evidence="3" id="KW-1185">Reference proteome</keyword>
<organism evidence="2 3">
    <name type="scientific">Pseudoalteromonas ulvae</name>
    <dbReference type="NCBI Taxonomy" id="107327"/>
    <lineage>
        <taxon>Bacteria</taxon>
        <taxon>Pseudomonadati</taxon>
        <taxon>Pseudomonadota</taxon>
        <taxon>Gammaproteobacteria</taxon>
        <taxon>Alteromonadales</taxon>
        <taxon>Pseudoalteromonadaceae</taxon>
        <taxon>Pseudoalteromonas</taxon>
    </lineage>
</organism>
<dbReference type="InterPro" id="IPR050706">
    <property type="entry name" value="Cyclic-di-GMP_PDE-like"/>
</dbReference>
<dbReference type="CDD" id="cd01948">
    <property type="entry name" value="EAL"/>
    <property type="match status" value="1"/>
</dbReference>
<comment type="caution">
    <text evidence="2">The sequence shown here is derived from an EMBL/GenBank/DDBJ whole genome shotgun (WGS) entry which is preliminary data.</text>
</comment>
<dbReference type="Proteomes" id="UP000194841">
    <property type="component" value="Unassembled WGS sequence"/>
</dbReference>
<protein>
    <recommendedName>
        <fullName evidence="1">EAL domain-containing protein</fullName>
    </recommendedName>
</protein>
<dbReference type="PROSITE" id="PS50883">
    <property type="entry name" value="EAL"/>
    <property type="match status" value="1"/>
</dbReference>
<dbReference type="SMART" id="SM00052">
    <property type="entry name" value="EAL"/>
    <property type="match status" value="1"/>
</dbReference>
<dbReference type="AlphaFoldDB" id="A0A244CPD0"/>
<evidence type="ECO:0000313" key="3">
    <source>
        <dbReference type="Proteomes" id="UP000194841"/>
    </source>
</evidence>
<dbReference type="PANTHER" id="PTHR33121">
    <property type="entry name" value="CYCLIC DI-GMP PHOSPHODIESTERASE PDEF"/>
    <property type="match status" value="1"/>
</dbReference>
<evidence type="ECO:0000313" key="2">
    <source>
        <dbReference type="EMBL" id="OUL57445.1"/>
    </source>
</evidence>
<gene>
    <name evidence="2" type="ORF">B1199_10230</name>
</gene>
<accession>A0A244CPD0</accession>
<dbReference type="InterPro" id="IPR001633">
    <property type="entry name" value="EAL_dom"/>
</dbReference>
<dbReference type="GO" id="GO:0071111">
    <property type="term" value="F:cyclic-guanylate-specific phosphodiesterase activity"/>
    <property type="evidence" value="ECO:0007669"/>
    <property type="project" value="InterPro"/>
</dbReference>
<dbReference type="Pfam" id="PF00563">
    <property type="entry name" value="EAL"/>
    <property type="match status" value="1"/>
</dbReference>
<evidence type="ECO:0000259" key="1">
    <source>
        <dbReference type="PROSITE" id="PS50883"/>
    </source>
</evidence>
<proteinExistence type="predicted"/>
<name>A0A244CPD0_PSEDV</name>
<dbReference type="SUPFAM" id="SSF141868">
    <property type="entry name" value="EAL domain-like"/>
    <property type="match status" value="1"/>
</dbReference>
<dbReference type="PANTHER" id="PTHR33121:SF79">
    <property type="entry name" value="CYCLIC DI-GMP PHOSPHODIESTERASE PDED-RELATED"/>
    <property type="match status" value="1"/>
</dbReference>
<dbReference type="EMBL" id="MWPV01000003">
    <property type="protein sequence ID" value="OUL57445.1"/>
    <property type="molecule type" value="Genomic_DNA"/>
</dbReference>
<feature type="domain" description="EAL" evidence="1">
    <location>
        <begin position="130"/>
        <end position="376"/>
    </location>
</feature>
<dbReference type="InterPro" id="IPR035919">
    <property type="entry name" value="EAL_sf"/>
</dbReference>
<dbReference type="Gene3D" id="3.20.20.450">
    <property type="entry name" value="EAL domain"/>
    <property type="match status" value="1"/>
</dbReference>
<dbReference type="OrthoDB" id="6287122at2"/>
<reference evidence="2 3" key="1">
    <citation type="submission" date="2017-02" db="EMBL/GenBank/DDBJ databases">
        <title>Pseudoalteromonas ulvae TC14 Genome.</title>
        <authorList>
            <person name="Molmeret M."/>
        </authorList>
    </citation>
    <scope>NUCLEOTIDE SEQUENCE [LARGE SCALE GENOMIC DNA]</scope>
    <source>
        <strain evidence="2">TC14</strain>
    </source>
</reference>